<organism evidence="1 2">
    <name type="scientific">Enterococcus larvae</name>
    <dbReference type="NCBI Taxonomy" id="2794352"/>
    <lineage>
        <taxon>Bacteria</taxon>
        <taxon>Bacillati</taxon>
        <taxon>Bacillota</taxon>
        <taxon>Bacilli</taxon>
        <taxon>Lactobacillales</taxon>
        <taxon>Enterococcaceae</taxon>
        <taxon>Enterococcus</taxon>
    </lineage>
</organism>
<gene>
    <name evidence="1" type="ORF">I6N96_17380</name>
</gene>
<evidence type="ECO:0000313" key="1">
    <source>
        <dbReference type="EMBL" id="MBP1048067.1"/>
    </source>
</evidence>
<protein>
    <submittedName>
        <fullName evidence="1">Uncharacterized protein</fullName>
    </submittedName>
</protein>
<dbReference type="Proteomes" id="UP000673375">
    <property type="component" value="Unassembled WGS sequence"/>
</dbReference>
<name>A0ABS4CPX8_9ENTE</name>
<evidence type="ECO:0000313" key="2">
    <source>
        <dbReference type="Proteomes" id="UP000673375"/>
    </source>
</evidence>
<dbReference type="EMBL" id="JAEDXU010000012">
    <property type="protein sequence ID" value="MBP1048067.1"/>
    <property type="molecule type" value="Genomic_DNA"/>
</dbReference>
<accession>A0ABS4CPX8</accession>
<proteinExistence type="predicted"/>
<sequence length="60" mass="7160">MFEHSFEEEIQQLKEGTITEIVIQQKDFSLFREAWKVQEDREKIIGEAGLNGKIIYRFVN</sequence>
<dbReference type="RefSeq" id="WP_209558842.1">
    <property type="nucleotide sequence ID" value="NZ_JAEDXU010000012.1"/>
</dbReference>
<keyword evidence="2" id="KW-1185">Reference proteome</keyword>
<reference evidence="1 2" key="1">
    <citation type="submission" date="2020-12" db="EMBL/GenBank/DDBJ databases">
        <title>Vagococcus allomyrinae sp. nov. and Enterococcus lavae sp. nov., isolated from the larvae of Allomyrina dichotoma.</title>
        <authorList>
            <person name="Lee S.D."/>
        </authorList>
    </citation>
    <scope>NUCLEOTIDE SEQUENCE [LARGE SCALE GENOMIC DNA]</scope>
    <source>
        <strain evidence="1 2">BWM-S5</strain>
    </source>
</reference>
<comment type="caution">
    <text evidence="1">The sequence shown here is derived from an EMBL/GenBank/DDBJ whole genome shotgun (WGS) entry which is preliminary data.</text>
</comment>